<dbReference type="SUPFAM" id="SSF111369">
    <property type="entry name" value="HlyD-like secretion proteins"/>
    <property type="match status" value="1"/>
</dbReference>
<comment type="subcellular location">
    <subcellularLocation>
        <location evidence="1">Cell envelope</location>
    </subcellularLocation>
</comment>
<dbReference type="InterPro" id="IPR058627">
    <property type="entry name" value="MdtA-like_C"/>
</dbReference>
<dbReference type="Gene3D" id="1.10.287.470">
    <property type="entry name" value="Helix hairpin bin"/>
    <property type="match status" value="1"/>
</dbReference>
<dbReference type="Pfam" id="PF25967">
    <property type="entry name" value="RND-MFP_C"/>
    <property type="match status" value="1"/>
</dbReference>
<evidence type="ECO:0000256" key="1">
    <source>
        <dbReference type="ARBA" id="ARBA00004196"/>
    </source>
</evidence>
<feature type="chain" id="PRO_5047304974" evidence="4">
    <location>
        <begin position="25"/>
        <end position="349"/>
    </location>
</feature>
<protein>
    <submittedName>
        <fullName evidence="7">Efflux RND transporter periplasmic adaptor subunit</fullName>
    </submittedName>
</protein>
<dbReference type="RefSeq" id="WP_381495076.1">
    <property type="nucleotide sequence ID" value="NZ_JBHTIK010000015.1"/>
</dbReference>
<name>A0ABW3CAJ1_SPHXN</name>
<dbReference type="NCBIfam" id="TIGR01730">
    <property type="entry name" value="RND_mfp"/>
    <property type="match status" value="1"/>
</dbReference>
<evidence type="ECO:0000259" key="6">
    <source>
        <dbReference type="Pfam" id="PF25967"/>
    </source>
</evidence>
<keyword evidence="3" id="KW-0813">Transport</keyword>
<evidence type="ECO:0000256" key="4">
    <source>
        <dbReference type="SAM" id="SignalP"/>
    </source>
</evidence>
<comment type="caution">
    <text evidence="7">The sequence shown here is derived from an EMBL/GenBank/DDBJ whole genome shotgun (WGS) entry which is preliminary data.</text>
</comment>
<dbReference type="InterPro" id="IPR058625">
    <property type="entry name" value="MdtA-like_BSH"/>
</dbReference>
<dbReference type="PROSITE" id="PS51257">
    <property type="entry name" value="PROKAR_LIPOPROTEIN"/>
    <property type="match status" value="1"/>
</dbReference>
<dbReference type="Gene3D" id="2.40.420.20">
    <property type="match status" value="1"/>
</dbReference>
<feature type="signal peptide" evidence="4">
    <location>
        <begin position="1"/>
        <end position="24"/>
    </location>
</feature>
<dbReference type="InterPro" id="IPR006143">
    <property type="entry name" value="RND_pump_MFP"/>
</dbReference>
<keyword evidence="4" id="KW-0732">Signal</keyword>
<gene>
    <name evidence="7" type="ORF">ACFQ00_19705</name>
</gene>
<dbReference type="Pfam" id="PF25917">
    <property type="entry name" value="BSH_RND"/>
    <property type="match status" value="1"/>
</dbReference>
<feature type="domain" description="Multidrug resistance protein MdtA-like barrel-sandwich hybrid" evidence="5">
    <location>
        <begin position="68"/>
        <end position="181"/>
    </location>
</feature>
<dbReference type="PANTHER" id="PTHR30469">
    <property type="entry name" value="MULTIDRUG RESISTANCE PROTEIN MDTA"/>
    <property type="match status" value="1"/>
</dbReference>
<comment type="similarity">
    <text evidence="2">Belongs to the membrane fusion protein (MFP) (TC 8.A.1) family.</text>
</comment>
<evidence type="ECO:0000313" key="8">
    <source>
        <dbReference type="Proteomes" id="UP001597124"/>
    </source>
</evidence>
<dbReference type="EMBL" id="JBHTIK010000015">
    <property type="protein sequence ID" value="MFD0850561.1"/>
    <property type="molecule type" value="Genomic_DNA"/>
</dbReference>
<dbReference type="Gene3D" id="2.40.50.100">
    <property type="match status" value="1"/>
</dbReference>
<accession>A0ABW3CAJ1</accession>
<evidence type="ECO:0000256" key="3">
    <source>
        <dbReference type="ARBA" id="ARBA00022448"/>
    </source>
</evidence>
<evidence type="ECO:0000313" key="7">
    <source>
        <dbReference type="EMBL" id="MFD0850561.1"/>
    </source>
</evidence>
<organism evidence="7 8">
    <name type="scientific">Sphingosinicella xenopeptidilytica</name>
    <dbReference type="NCBI Taxonomy" id="364098"/>
    <lineage>
        <taxon>Bacteria</taxon>
        <taxon>Pseudomonadati</taxon>
        <taxon>Pseudomonadota</taxon>
        <taxon>Alphaproteobacteria</taxon>
        <taxon>Sphingomonadales</taxon>
        <taxon>Sphingosinicellaceae</taxon>
        <taxon>Sphingosinicella</taxon>
    </lineage>
</organism>
<dbReference type="PANTHER" id="PTHR30469:SF15">
    <property type="entry name" value="HLYD FAMILY OF SECRETION PROTEINS"/>
    <property type="match status" value="1"/>
</dbReference>
<reference evidence="8" key="1">
    <citation type="journal article" date="2019" name="Int. J. Syst. Evol. Microbiol.">
        <title>The Global Catalogue of Microorganisms (GCM) 10K type strain sequencing project: providing services to taxonomists for standard genome sequencing and annotation.</title>
        <authorList>
            <consortium name="The Broad Institute Genomics Platform"/>
            <consortium name="The Broad Institute Genome Sequencing Center for Infectious Disease"/>
            <person name="Wu L."/>
            <person name="Ma J."/>
        </authorList>
    </citation>
    <scope>NUCLEOTIDE SEQUENCE [LARGE SCALE GENOMIC DNA]</scope>
    <source>
        <strain evidence="8">CCUG 52537</strain>
    </source>
</reference>
<evidence type="ECO:0000256" key="2">
    <source>
        <dbReference type="ARBA" id="ARBA00009477"/>
    </source>
</evidence>
<sequence>MNSVRPFAAAFFLALAACSAGDQAAKPSEAAPVPIRVTEARPVESADTFRAVGTVRLRREIDLGFTTPGRIAAIAVEEGDRVRKGQLLAALDTTTVGADLAAAAAERTRAQADLTRARDLFAKGWLTRARLDSAEAAYRAAAAATTSAQFAASTARIVAPADGHILRRSAEVNQVVNAGTPVISFGDNRDGFVLRVPITDVQAAGIIRTGSIPIDIAALGPAPRAARIIEVAGRADDRTGTFAVELALPPDPALRSGQIGHATLSMRGGGPETMLVPSSAVFAARAGEAFVYVLDESGKRVKPRRIVTGAMNDRGVAVLAGLKAGERIAVTGISQLTDGSRVTPTVSGT</sequence>
<dbReference type="Proteomes" id="UP001597124">
    <property type="component" value="Unassembled WGS sequence"/>
</dbReference>
<evidence type="ECO:0000259" key="5">
    <source>
        <dbReference type="Pfam" id="PF25917"/>
    </source>
</evidence>
<feature type="domain" description="Multidrug resistance protein MdtA-like C-terminal permuted SH3" evidence="6">
    <location>
        <begin position="274"/>
        <end position="333"/>
    </location>
</feature>
<proteinExistence type="inferred from homology"/>
<keyword evidence="8" id="KW-1185">Reference proteome</keyword>